<dbReference type="EMBL" id="CP144747">
    <property type="protein sequence ID" value="WVZ62016.1"/>
    <property type="molecule type" value="Genomic_DNA"/>
</dbReference>
<dbReference type="GO" id="GO:0002183">
    <property type="term" value="P:cytoplasmic translational initiation"/>
    <property type="evidence" value="ECO:0007669"/>
    <property type="project" value="TreeGrafter"/>
</dbReference>
<evidence type="ECO:0000256" key="1">
    <source>
        <dbReference type="ARBA" id="ARBA00022574"/>
    </source>
</evidence>
<evidence type="ECO:0000256" key="2">
    <source>
        <dbReference type="ARBA" id="ARBA00022737"/>
    </source>
</evidence>
<evidence type="ECO:0000313" key="4">
    <source>
        <dbReference type="EMBL" id="WVZ62016.1"/>
    </source>
</evidence>
<sequence>MPTVWYADTGERLGTYRGHNGAVWTCDVFRDDQTAKLWDLGTGRELFSFRLKRIAEDIDDRECLPQHPMAALRSCVVEWLECYFGCQISLRAAIISVDCSDLQNMTRPSLITGSSVALCYTGKLLKESDKESGYLKTISSLSRSLNKESGICSALGCKYSNSDQDMPRSNLLMLLTSLLLIILTVLSKTLLFVLDSARTFGPINAFAFNPDGCCGFSWDYFFRLFLGP</sequence>
<dbReference type="PANTHER" id="PTHR19877:SF1">
    <property type="entry name" value="EUKARYOTIC TRANSLATION INITIATION FACTOR 3 SUBUNIT I"/>
    <property type="match status" value="1"/>
</dbReference>
<dbReference type="PANTHER" id="PTHR19877">
    <property type="entry name" value="EUKARYOTIC TRANSLATION INITIATION FACTOR 3 SUBUNIT I"/>
    <property type="match status" value="1"/>
</dbReference>
<dbReference type="Gene3D" id="2.130.10.10">
    <property type="entry name" value="YVTN repeat-like/Quinoprotein amine dehydrogenase"/>
    <property type="match status" value="1"/>
</dbReference>
<name>A0AAQ3WHG0_PASNO</name>
<reference evidence="4 5" key="1">
    <citation type="submission" date="2024-02" db="EMBL/GenBank/DDBJ databases">
        <title>High-quality chromosome-scale genome assembly of Pensacola bahiagrass (Paspalum notatum Flugge var. saurae).</title>
        <authorList>
            <person name="Vega J.M."/>
            <person name="Podio M."/>
            <person name="Orjuela J."/>
            <person name="Siena L.A."/>
            <person name="Pessino S.C."/>
            <person name="Combes M.C."/>
            <person name="Mariac C."/>
            <person name="Albertini E."/>
            <person name="Pupilli F."/>
            <person name="Ortiz J.P.A."/>
            <person name="Leblanc O."/>
        </authorList>
    </citation>
    <scope>NUCLEOTIDE SEQUENCE [LARGE SCALE GENOMIC DNA]</scope>
    <source>
        <strain evidence="4">R1</strain>
        <tissue evidence="4">Leaf</tissue>
    </source>
</reference>
<organism evidence="4 5">
    <name type="scientific">Paspalum notatum var. saurae</name>
    <dbReference type="NCBI Taxonomy" id="547442"/>
    <lineage>
        <taxon>Eukaryota</taxon>
        <taxon>Viridiplantae</taxon>
        <taxon>Streptophyta</taxon>
        <taxon>Embryophyta</taxon>
        <taxon>Tracheophyta</taxon>
        <taxon>Spermatophyta</taxon>
        <taxon>Magnoliopsida</taxon>
        <taxon>Liliopsida</taxon>
        <taxon>Poales</taxon>
        <taxon>Poaceae</taxon>
        <taxon>PACMAD clade</taxon>
        <taxon>Panicoideae</taxon>
        <taxon>Andropogonodae</taxon>
        <taxon>Paspaleae</taxon>
        <taxon>Paspalinae</taxon>
        <taxon>Paspalum</taxon>
    </lineage>
</organism>
<keyword evidence="3" id="KW-0472">Membrane</keyword>
<evidence type="ECO:0000256" key="3">
    <source>
        <dbReference type="SAM" id="Phobius"/>
    </source>
</evidence>
<keyword evidence="3" id="KW-0812">Transmembrane</keyword>
<dbReference type="GO" id="GO:0003743">
    <property type="term" value="F:translation initiation factor activity"/>
    <property type="evidence" value="ECO:0007669"/>
    <property type="project" value="TreeGrafter"/>
</dbReference>
<dbReference type="Proteomes" id="UP001341281">
    <property type="component" value="Chromosome 03"/>
</dbReference>
<protein>
    <submittedName>
        <fullName evidence="4">Uncharacterized protein</fullName>
    </submittedName>
</protein>
<keyword evidence="2" id="KW-0677">Repeat</keyword>
<dbReference type="AlphaFoldDB" id="A0AAQ3WHG0"/>
<keyword evidence="5" id="KW-1185">Reference proteome</keyword>
<accession>A0AAQ3WHG0</accession>
<dbReference type="InterPro" id="IPR015943">
    <property type="entry name" value="WD40/YVTN_repeat-like_dom_sf"/>
</dbReference>
<evidence type="ECO:0000313" key="5">
    <source>
        <dbReference type="Proteomes" id="UP001341281"/>
    </source>
</evidence>
<dbReference type="InterPro" id="IPR036322">
    <property type="entry name" value="WD40_repeat_dom_sf"/>
</dbReference>
<dbReference type="GO" id="GO:0003723">
    <property type="term" value="F:RNA binding"/>
    <property type="evidence" value="ECO:0007669"/>
    <property type="project" value="TreeGrafter"/>
</dbReference>
<keyword evidence="1" id="KW-0853">WD repeat</keyword>
<keyword evidence="3" id="KW-1133">Transmembrane helix</keyword>
<gene>
    <name evidence="4" type="ORF">U9M48_011811</name>
</gene>
<proteinExistence type="predicted"/>
<feature type="transmembrane region" description="Helical" evidence="3">
    <location>
        <begin position="171"/>
        <end position="194"/>
    </location>
</feature>
<dbReference type="GO" id="GO:0071541">
    <property type="term" value="C:eukaryotic translation initiation factor 3 complex, eIF3m"/>
    <property type="evidence" value="ECO:0007669"/>
    <property type="project" value="TreeGrafter"/>
</dbReference>
<dbReference type="SUPFAM" id="SSF50978">
    <property type="entry name" value="WD40 repeat-like"/>
    <property type="match status" value="1"/>
</dbReference>